<dbReference type="InterPro" id="IPR013767">
    <property type="entry name" value="PAS_fold"/>
</dbReference>
<dbReference type="InterPro" id="IPR004358">
    <property type="entry name" value="Sig_transdc_His_kin-like_C"/>
</dbReference>
<dbReference type="Pfam" id="PF02518">
    <property type="entry name" value="HATPase_c"/>
    <property type="match status" value="1"/>
</dbReference>
<protein>
    <recommendedName>
        <fullName evidence="2">histidine kinase</fullName>
        <ecNumber evidence="2">2.7.13.3</ecNumber>
    </recommendedName>
</protein>
<reference evidence="9 10" key="1">
    <citation type="submission" date="2013-12" db="EMBL/GenBank/DDBJ databases">
        <authorList>
            <person name="Formusa P.A."/>
            <person name="Habash M."/>
            <person name="Lee H."/>
            <person name="Trevors J.T."/>
        </authorList>
    </citation>
    <scope>NUCLEOTIDE SEQUENCE [LARGE SCALE GENOMIC DNA]</scope>
    <source>
        <strain evidence="9 10">PD30</strain>
    </source>
</reference>
<keyword evidence="4" id="KW-0808">Transferase</keyword>
<dbReference type="AlphaFoldDB" id="A0A059KTJ4"/>
<dbReference type="EMBL" id="AZQQ01000110">
    <property type="protein sequence ID" value="KDD65064.1"/>
    <property type="molecule type" value="Genomic_DNA"/>
</dbReference>
<dbReference type="Proteomes" id="UP000026739">
    <property type="component" value="Unassembled WGS sequence"/>
</dbReference>
<dbReference type="Gene3D" id="1.10.287.130">
    <property type="match status" value="1"/>
</dbReference>
<keyword evidence="5 9" id="KW-0418">Kinase</keyword>
<feature type="coiled-coil region" evidence="7">
    <location>
        <begin position="122"/>
        <end position="156"/>
    </location>
</feature>
<dbReference type="CDD" id="cd00130">
    <property type="entry name" value="PAS"/>
    <property type="match status" value="1"/>
</dbReference>
<dbReference type="InterPro" id="IPR036890">
    <property type="entry name" value="HATPase_C_sf"/>
</dbReference>
<proteinExistence type="predicted"/>
<evidence type="ECO:0000313" key="10">
    <source>
        <dbReference type="Proteomes" id="UP000026739"/>
    </source>
</evidence>
<dbReference type="InterPro" id="IPR050351">
    <property type="entry name" value="BphY/WalK/GraS-like"/>
</dbReference>
<gene>
    <name evidence="9" type="ORF">V466_30260</name>
</gene>
<evidence type="ECO:0000256" key="7">
    <source>
        <dbReference type="SAM" id="Coils"/>
    </source>
</evidence>
<dbReference type="GO" id="GO:0000155">
    <property type="term" value="F:phosphorelay sensor kinase activity"/>
    <property type="evidence" value="ECO:0007669"/>
    <property type="project" value="InterPro"/>
</dbReference>
<feature type="domain" description="Histidine kinase" evidence="8">
    <location>
        <begin position="177"/>
        <end position="390"/>
    </location>
</feature>
<comment type="caution">
    <text evidence="9">The sequence shown here is derived from an EMBL/GenBank/DDBJ whole genome shotgun (WGS) entry which is preliminary data.</text>
</comment>
<dbReference type="CDD" id="cd00082">
    <property type="entry name" value="HisKA"/>
    <property type="match status" value="1"/>
</dbReference>
<dbReference type="Gene3D" id="3.30.565.10">
    <property type="entry name" value="Histidine kinase-like ATPase, C-terminal domain"/>
    <property type="match status" value="1"/>
</dbReference>
<dbReference type="GO" id="GO:0016020">
    <property type="term" value="C:membrane"/>
    <property type="evidence" value="ECO:0007669"/>
    <property type="project" value="UniProtKB-SubCell"/>
</dbReference>
<comment type="catalytic activity">
    <reaction evidence="1">
        <text>ATP + protein L-histidine = ADP + protein N-phospho-L-histidine.</text>
        <dbReference type="EC" id="2.7.13.3"/>
    </reaction>
</comment>
<dbReference type="Gene3D" id="3.30.450.20">
    <property type="entry name" value="PAS domain"/>
    <property type="match status" value="1"/>
</dbReference>
<dbReference type="InterPro" id="IPR003661">
    <property type="entry name" value="HisK_dim/P_dom"/>
</dbReference>
<organism evidence="9 10">
    <name type="scientific">Pseudomonas mandelii PD30</name>
    <dbReference type="NCBI Taxonomy" id="1419583"/>
    <lineage>
        <taxon>Bacteria</taxon>
        <taxon>Pseudomonadati</taxon>
        <taxon>Pseudomonadota</taxon>
        <taxon>Gammaproteobacteria</taxon>
        <taxon>Pseudomonadales</taxon>
        <taxon>Pseudomonadaceae</taxon>
        <taxon>Pseudomonas</taxon>
    </lineage>
</organism>
<dbReference type="PROSITE" id="PS50109">
    <property type="entry name" value="HIS_KIN"/>
    <property type="match status" value="1"/>
</dbReference>
<evidence type="ECO:0000259" key="8">
    <source>
        <dbReference type="PROSITE" id="PS50109"/>
    </source>
</evidence>
<evidence type="ECO:0000256" key="6">
    <source>
        <dbReference type="ARBA" id="ARBA00023136"/>
    </source>
</evidence>
<evidence type="ECO:0000256" key="1">
    <source>
        <dbReference type="ARBA" id="ARBA00000085"/>
    </source>
</evidence>
<dbReference type="InterPro" id="IPR000014">
    <property type="entry name" value="PAS"/>
</dbReference>
<dbReference type="PANTHER" id="PTHR42878:SF13">
    <property type="entry name" value="HISTIDINE KINASE"/>
    <property type="match status" value="1"/>
</dbReference>
<dbReference type="InterPro" id="IPR036097">
    <property type="entry name" value="HisK_dim/P_sf"/>
</dbReference>
<evidence type="ECO:0000256" key="2">
    <source>
        <dbReference type="ARBA" id="ARBA00012438"/>
    </source>
</evidence>
<dbReference type="InterPro" id="IPR005467">
    <property type="entry name" value="His_kinase_dom"/>
</dbReference>
<dbReference type="Pfam" id="PF00989">
    <property type="entry name" value="PAS"/>
    <property type="match status" value="1"/>
</dbReference>
<evidence type="ECO:0000256" key="5">
    <source>
        <dbReference type="ARBA" id="ARBA00022777"/>
    </source>
</evidence>
<dbReference type="GO" id="GO:0006355">
    <property type="term" value="P:regulation of DNA-templated transcription"/>
    <property type="evidence" value="ECO:0007669"/>
    <property type="project" value="InterPro"/>
</dbReference>
<dbReference type="eggNOG" id="COG2202">
    <property type="taxonomic scope" value="Bacteria"/>
</dbReference>
<dbReference type="GO" id="GO:0007234">
    <property type="term" value="P:osmosensory signaling via phosphorelay pathway"/>
    <property type="evidence" value="ECO:0007669"/>
    <property type="project" value="TreeGrafter"/>
</dbReference>
<dbReference type="PANTHER" id="PTHR42878">
    <property type="entry name" value="TWO-COMPONENT HISTIDINE KINASE"/>
    <property type="match status" value="1"/>
</dbReference>
<dbReference type="Pfam" id="PF00512">
    <property type="entry name" value="HisKA"/>
    <property type="match status" value="1"/>
</dbReference>
<evidence type="ECO:0000256" key="4">
    <source>
        <dbReference type="ARBA" id="ARBA00022679"/>
    </source>
</evidence>
<dbReference type="eggNOG" id="COG4251">
    <property type="taxonomic scope" value="Bacteria"/>
</dbReference>
<dbReference type="SMART" id="SM00387">
    <property type="entry name" value="HATPase_c"/>
    <property type="match status" value="1"/>
</dbReference>
<dbReference type="GO" id="GO:0000156">
    <property type="term" value="F:phosphorelay response regulator activity"/>
    <property type="evidence" value="ECO:0007669"/>
    <property type="project" value="TreeGrafter"/>
</dbReference>
<dbReference type="RefSeq" id="WP_033061980.1">
    <property type="nucleotide sequence ID" value="NZ_AZQQ01000110.1"/>
</dbReference>
<dbReference type="EC" id="2.7.13.3" evidence="2"/>
<dbReference type="SUPFAM" id="SSF55785">
    <property type="entry name" value="PYP-like sensor domain (PAS domain)"/>
    <property type="match status" value="1"/>
</dbReference>
<dbReference type="InterPro" id="IPR003594">
    <property type="entry name" value="HATPase_dom"/>
</dbReference>
<dbReference type="GO" id="GO:0030295">
    <property type="term" value="F:protein kinase activator activity"/>
    <property type="evidence" value="ECO:0007669"/>
    <property type="project" value="TreeGrafter"/>
</dbReference>
<keyword evidence="3" id="KW-0597">Phosphoprotein</keyword>
<keyword evidence="6" id="KW-0472">Membrane</keyword>
<name>A0A059KTJ4_9PSED</name>
<dbReference type="SUPFAM" id="SSF55874">
    <property type="entry name" value="ATPase domain of HSP90 chaperone/DNA topoisomerase II/histidine kinase"/>
    <property type="match status" value="1"/>
</dbReference>
<dbReference type="SUPFAM" id="SSF47384">
    <property type="entry name" value="Homodimeric domain of signal transducing histidine kinase"/>
    <property type="match status" value="1"/>
</dbReference>
<sequence length="394" mass="43283">MSTDAPSLPDPQTLFEEAPCGLVVTKEDGTILRANLTFSHWIGFSQPELCGKRFQELLTMGGRIFHQTHWAPLMQMQGSVAEVKLDLVHRDKRTVTMLLNGVRREHASGSFYELALFGTTDRDKYERELVKARKVAEDLLREKTATETALQNAQDELKSAYEIAQRRASFAEQMVAIVSHDLKNPLTAIKMASDILARGERTAKETRMLGHISQSADRAERMIADLLDFTLAKVGSGIAISPSTVDLHKVVSQSVGELRIAFPKATLLHNAIGAGRAYLDADRVQQIIGNLVANSVAYGDLQQPITITSRKEDDEASVSVHNQGPVIPQTLKATLFEPMTRGTETDSVARSVGLGLFIVREIAKAHEGHVSVDSSIESGTTFDVHFPAIDADRE</sequence>
<dbReference type="SMART" id="SM00091">
    <property type="entry name" value="PAS"/>
    <property type="match status" value="1"/>
</dbReference>
<dbReference type="NCBIfam" id="TIGR00229">
    <property type="entry name" value="sensory_box"/>
    <property type="match status" value="1"/>
</dbReference>
<keyword evidence="7" id="KW-0175">Coiled coil</keyword>
<evidence type="ECO:0000313" key="9">
    <source>
        <dbReference type="EMBL" id="KDD65064.1"/>
    </source>
</evidence>
<accession>A0A059KTJ4</accession>
<dbReference type="PRINTS" id="PR00344">
    <property type="entry name" value="BCTRLSENSOR"/>
</dbReference>
<dbReference type="InterPro" id="IPR035965">
    <property type="entry name" value="PAS-like_dom_sf"/>
</dbReference>
<dbReference type="SMART" id="SM00388">
    <property type="entry name" value="HisKA"/>
    <property type="match status" value="1"/>
</dbReference>
<evidence type="ECO:0000256" key="3">
    <source>
        <dbReference type="ARBA" id="ARBA00022553"/>
    </source>
</evidence>